<gene>
    <name evidence="7" type="ORF">CALCODRAFT_517216</name>
</gene>
<dbReference type="GO" id="GO:0006508">
    <property type="term" value="P:proteolysis"/>
    <property type="evidence" value="ECO:0007669"/>
    <property type="project" value="InterPro"/>
</dbReference>
<evidence type="ECO:0000256" key="1">
    <source>
        <dbReference type="ARBA" id="ARBA00010040"/>
    </source>
</evidence>
<protein>
    <recommendedName>
        <fullName evidence="4">Dipeptidyl-peptidase V</fullName>
    </recommendedName>
</protein>
<name>A0A165GC37_9BASI</name>
<dbReference type="InParanoid" id="A0A165GC37"/>
<dbReference type="GO" id="GO:0004252">
    <property type="term" value="F:serine-type endopeptidase activity"/>
    <property type="evidence" value="ECO:0007669"/>
    <property type="project" value="TreeGrafter"/>
</dbReference>
<evidence type="ECO:0000313" key="7">
    <source>
        <dbReference type="EMBL" id="KZT57884.1"/>
    </source>
</evidence>
<evidence type="ECO:0000256" key="2">
    <source>
        <dbReference type="ARBA" id="ARBA00022801"/>
    </source>
</evidence>
<evidence type="ECO:0000259" key="6">
    <source>
        <dbReference type="Pfam" id="PF00326"/>
    </source>
</evidence>
<evidence type="ECO:0000313" key="8">
    <source>
        <dbReference type="Proteomes" id="UP000076842"/>
    </source>
</evidence>
<evidence type="ECO:0000256" key="3">
    <source>
        <dbReference type="ARBA" id="ARBA00022825"/>
    </source>
</evidence>
<dbReference type="Gene3D" id="3.40.50.1820">
    <property type="entry name" value="alpha/beta hydrolase"/>
    <property type="match status" value="1"/>
</dbReference>
<accession>A0A165GC37</accession>
<dbReference type="OrthoDB" id="43744at2759"/>
<keyword evidence="3" id="KW-0720">Serine protease</keyword>
<dbReference type="InterPro" id="IPR011042">
    <property type="entry name" value="6-blade_b-propeller_TolB-like"/>
</dbReference>
<dbReference type="STRING" id="1353952.A0A165GC37"/>
<proteinExistence type="inferred from homology"/>
<reference evidence="7 8" key="1">
    <citation type="journal article" date="2016" name="Mol. Biol. Evol.">
        <title>Comparative Genomics of Early-Diverging Mushroom-Forming Fungi Provides Insights into the Origins of Lignocellulose Decay Capabilities.</title>
        <authorList>
            <person name="Nagy L.G."/>
            <person name="Riley R."/>
            <person name="Tritt A."/>
            <person name="Adam C."/>
            <person name="Daum C."/>
            <person name="Floudas D."/>
            <person name="Sun H."/>
            <person name="Yadav J.S."/>
            <person name="Pangilinan J."/>
            <person name="Larsson K.H."/>
            <person name="Matsuura K."/>
            <person name="Barry K."/>
            <person name="Labutti K."/>
            <person name="Kuo R."/>
            <person name="Ohm R.A."/>
            <person name="Bhattacharya S.S."/>
            <person name="Shirouzu T."/>
            <person name="Yoshinaga Y."/>
            <person name="Martin F.M."/>
            <person name="Grigoriev I.V."/>
            <person name="Hibbett D.S."/>
        </authorList>
    </citation>
    <scope>NUCLEOTIDE SEQUENCE [LARGE SCALE GENOMIC DNA]</scope>
    <source>
        <strain evidence="7 8">HHB12733</strain>
    </source>
</reference>
<feature type="domain" description="Peptidase S9 prolyl oligopeptidase catalytic" evidence="6">
    <location>
        <begin position="430"/>
        <end position="632"/>
    </location>
</feature>
<dbReference type="PANTHER" id="PTHR42776:SF27">
    <property type="entry name" value="DIPEPTIDYL PEPTIDASE FAMILY MEMBER 6"/>
    <property type="match status" value="1"/>
</dbReference>
<dbReference type="Gene3D" id="2.120.10.30">
    <property type="entry name" value="TolB, C-terminal domain"/>
    <property type="match status" value="1"/>
</dbReference>
<dbReference type="AlphaFoldDB" id="A0A165GC37"/>
<keyword evidence="3" id="KW-0645">Protease</keyword>
<feature type="region of interest" description="Disordered" evidence="5">
    <location>
        <begin position="100"/>
        <end position="120"/>
    </location>
</feature>
<dbReference type="Proteomes" id="UP000076842">
    <property type="component" value="Unassembled WGS sequence"/>
</dbReference>
<feature type="compositionally biased region" description="Basic and acidic residues" evidence="5">
    <location>
        <begin position="102"/>
        <end position="112"/>
    </location>
</feature>
<comment type="similarity">
    <text evidence="1">Belongs to the peptidase S9C family.</text>
</comment>
<dbReference type="Pfam" id="PF07676">
    <property type="entry name" value="PD40"/>
    <property type="match status" value="1"/>
</dbReference>
<dbReference type="InterPro" id="IPR001375">
    <property type="entry name" value="Peptidase_S9_cat"/>
</dbReference>
<keyword evidence="8" id="KW-1185">Reference proteome</keyword>
<dbReference type="InterPro" id="IPR011659">
    <property type="entry name" value="WD40"/>
</dbReference>
<organism evidence="7 8">
    <name type="scientific">Calocera cornea HHB12733</name>
    <dbReference type="NCBI Taxonomy" id="1353952"/>
    <lineage>
        <taxon>Eukaryota</taxon>
        <taxon>Fungi</taxon>
        <taxon>Dikarya</taxon>
        <taxon>Basidiomycota</taxon>
        <taxon>Agaricomycotina</taxon>
        <taxon>Dacrymycetes</taxon>
        <taxon>Dacrymycetales</taxon>
        <taxon>Dacrymycetaceae</taxon>
        <taxon>Calocera</taxon>
    </lineage>
</organism>
<dbReference type="SUPFAM" id="SSF53474">
    <property type="entry name" value="alpha/beta-Hydrolases"/>
    <property type="match status" value="1"/>
</dbReference>
<dbReference type="Pfam" id="PF00326">
    <property type="entry name" value="Peptidase_S9"/>
    <property type="match status" value="1"/>
</dbReference>
<keyword evidence="2 7" id="KW-0378">Hydrolase</keyword>
<dbReference type="PANTHER" id="PTHR42776">
    <property type="entry name" value="SERINE PEPTIDASE S9 FAMILY MEMBER"/>
    <property type="match status" value="1"/>
</dbReference>
<dbReference type="InterPro" id="IPR029058">
    <property type="entry name" value="AB_hydrolase_fold"/>
</dbReference>
<dbReference type="SUPFAM" id="SSF82171">
    <property type="entry name" value="DPP6 N-terminal domain-like"/>
    <property type="match status" value="1"/>
</dbReference>
<evidence type="ECO:0000256" key="5">
    <source>
        <dbReference type="SAM" id="MobiDB-lite"/>
    </source>
</evidence>
<dbReference type="EMBL" id="KV423958">
    <property type="protein sequence ID" value="KZT57884.1"/>
    <property type="molecule type" value="Genomic_DNA"/>
</dbReference>
<sequence length="633" mass="69835">MSLAKAISTISNETSIDSVSLSPSATQYNDSLPVWSADETKIFFISNRHTGDGKPGPAAIWVLPLKVGGEAYAISSAESKSAIDWYSLSPDERHIAYMAGREATDEEKKRDEEKDDAIVPGDTRHNNQLWLLSISTRQARRLTLAVKDNWHVITAAWSPDSKDIMVLVKADSSVESDETPIAMLRVSTLLADSKVEEVCTLPRLRVPTVLWPSMDEVALFQGYIPEIYTSSLTVYFRSSRPDPSKATKQDIWKKRFYGDVEDVIRILDVGNGGTIAPAVMVGVNTRIDVIDSSGAKKVLWKPNNDAPSGEYDVKVNKNGNFVLAMVVSSGVRFEPPELWTGSVSASKLNGGATLKLTEKLTDHHNWMTDVPTLVTEVIEYTAQDGTVLEGVLAWPKDKERKAMPTILFPHGGPYWRDPPSLELTVYGREIFAFAGYLVLCPPYRGGAGRGHAFAHAIGGNLGTIDWTDCWDLLQYAIQQGWADKDRCGLAGWSMGGYLSAWGVTQTKDFFKAAMVASGITDWGSIVGASDASDQLIAFVGSAPWSDHRKDLECSPSMHVKGVKTPVLIMHGQEDNRVPTSQGVELYRGLRRMSGYPKNHQLVLYPREGHGLSEHKHVEDALRRLIEHMDAYLK</sequence>
<evidence type="ECO:0000256" key="4">
    <source>
        <dbReference type="ARBA" id="ARBA00032829"/>
    </source>
</evidence>